<gene>
    <name evidence="1" type="ORF">AHMF7616_03456</name>
</gene>
<dbReference type="EMBL" id="QASA01000001">
    <property type="protein sequence ID" value="RDC64836.1"/>
    <property type="molecule type" value="Genomic_DNA"/>
</dbReference>
<dbReference type="InterPro" id="IPR016024">
    <property type="entry name" value="ARM-type_fold"/>
</dbReference>
<reference evidence="1 2" key="1">
    <citation type="submission" date="2018-04" db="EMBL/GenBank/DDBJ databases">
        <title>Adhaeribacter sp. HMF7616 genome sequencing and assembly.</title>
        <authorList>
            <person name="Kang H."/>
            <person name="Kang J."/>
            <person name="Cha I."/>
            <person name="Kim H."/>
            <person name="Joh K."/>
        </authorList>
    </citation>
    <scope>NUCLEOTIDE SEQUENCE [LARGE SCALE GENOMIC DNA]</scope>
    <source>
        <strain evidence="1 2">HMF7616</strain>
    </source>
</reference>
<proteinExistence type="predicted"/>
<dbReference type="RefSeq" id="WP_115373933.1">
    <property type="nucleotide sequence ID" value="NZ_QASA01000001.1"/>
</dbReference>
<dbReference type="OrthoDB" id="979487at2"/>
<comment type="caution">
    <text evidence="1">The sequence shown here is derived from an EMBL/GenBank/DDBJ whole genome shotgun (WGS) entry which is preliminary data.</text>
</comment>
<dbReference type="AlphaFoldDB" id="A0A369QNJ9"/>
<evidence type="ECO:0000313" key="2">
    <source>
        <dbReference type="Proteomes" id="UP000253919"/>
    </source>
</evidence>
<evidence type="ECO:0000313" key="1">
    <source>
        <dbReference type="EMBL" id="RDC64836.1"/>
    </source>
</evidence>
<dbReference type="Proteomes" id="UP000253919">
    <property type="component" value="Unassembled WGS sequence"/>
</dbReference>
<keyword evidence="2" id="KW-1185">Reference proteome</keyword>
<protein>
    <submittedName>
        <fullName evidence="1">Uncharacterized protein</fullName>
    </submittedName>
</protein>
<organism evidence="1 2">
    <name type="scientific">Adhaeribacter pallidiroseus</name>
    <dbReference type="NCBI Taxonomy" id="2072847"/>
    <lineage>
        <taxon>Bacteria</taxon>
        <taxon>Pseudomonadati</taxon>
        <taxon>Bacteroidota</taxon>
        <taxon>Cytophagia</taxon>
        <taxon>Cytophagales</taxon>
        <taxon>Hymenobacteraceae</taxon>
        <taxon>Adhaeribacter</taxon>
    </lineage>
</organism>
<name>A0A369QNJ9_9BACT</name>
<dbReference type="SUPFAM" id="SSF48371">
    <property type="entry name" value="ARM repeat"/>
    <property type="match status" value="1"/>
</dbReference>
<sequence>MDAVLARLAMAGPTYPEQAKLLVQETGNDPEKFKIFIRAMLHPNTEAHVARHAASITEKVARRYPYLVLPYQPDLLAALPNRQTSPMRWHVGLLLSYLRLADDSLALVLDYLYDWLQNDPNKFMKVHCLQALANFSTRHDWLRAETIQLVKVEMAKGGAAANAKGRKLLQQLQA</sequence>
<accession>A0A369QNJ9</accession>